<dbReference type="SUPFAM" id="SSF51621">
    <property type="entry name" value="Phosphoenolpyruvate/pyruvate domain"/>
    <property type="match status" value="1"/>
</dbReference>
<organism evidence="1 2">
    <name type="scientific">Aduncisulcus paluster</name>
    <dbReference type="NCBI Taxonomy" id="2918883"/>
    <lineage>
        <taxon>Eukaryota</taxon>
        <taxon>Metamonada</taxon>
        <taxon>Carpediemonas-like organisms</taxon>
        <taxon>Aduncisulcus</taxon>
    </lineage>
</organism>
<dbReference type="CDD" id="cd00377">
    <property type="entry name" value="ICL_PEPM"/>
    <property type="match status" value="1"/>
</dbReference>
<evidence type="ECO:0000313" key="1">
    <source>
        <dbReference type="EMBL" id="GKT33932.1"/>
    </source>
</evidence>
<dbReference type="Gene3D" id="1.10.10.10">
    <property type="entry name" value="Winged helix-like DNA-binding domain superfamily/Winged helix DNA-binding domain"/>
    <property type="match status" value="1"/>
</dbReference>
<keyword evidence="1" id="KW-0456">Lyase</keyword>
<dbReference type="InterPro" id="IPR039556">
    <property type="entry name" value="ICL/PEPM"/>
</dbReference>
<proteinExistence type="predicted"/>
<reference evidence="1" key="1">
    <citation type="submission" date="2022-03" db="EMBL/GenBank/DDBJ databases">
        <title>Draft genome sequence of Aduncisulcus paluster, a free-living microaerophilic Fornicata.</title>
        <authorList>
            <person name="Yuyama I."/>
            <person name="Kume K."/>
            <person name="Tamura T."/>
            <person name="Inagaki Y."/>
            <person name="Hashimoto T."/>
        </authorList>
    </citation>
    <scope>NUCLEOTIDE SEQUENCE</scope>
    <source>
        <strain evidence="1">NY0171</strain>
    </source>
</reference>
<comment type="caution">
    <text evidence="1">The sequence shown here is derived from an EMBL/GenBank/DDBJ whole genome shotgun (WGS) entry which is preliminary data.</text>
</comment>
<sequence>MATIIAALEERGAIHRTSDPLDARRQLITLSPSIIKELEGSRQLRDRWLADVLDEAYDDKELEIIDRALLLLERIATAAMLKDLIRSPEIVVMPGVFDPFSARLTERAGFPALQCSGAAISGVHFGRPDYSLISMEDMVACTARIVRSVHVPVMADGDNGFGNAVNTHYAVRAFEEAGAAGATIKIRAAAEARTDPDFVINARTDALAVEGIAGAIRRGNAYLAAGATMIFVEGVTSRDEIRAAVTGIDGPVAVNVIEGGKSPQHLTFRELQDLGVARVSLPGALLMSALGGMRNALERIQADGGTADLDDLFLPFREAHDLIGMREIE</sequence>
<dbReference type="InterPro" id="IPR040442">
    <property type="entry name" value="Pyrv_kinase-like_dom_sf"/>
</dbReference>
<name>A0ABQ5KN89_9EUKA</name>
<accession>A0ABQ5KN89</accession>
<dbReference type="SUPFAM" id="SSF46785">
    <property type="entry name" value="Winged helix' DNA-binding domain"/>
    <property type="match status" value="1"/>
</dbReference>
<dbReference type="Gene3D" id="3.20.20.60">
    <property type="entry name" value="Phosphoenolpyruvate-binding domains"/>
    <property type="match status" value="2"/>
</dbReference>
<dbReference type="GO" id="GO:0016829">
    <property type="term" value="F:lyase activity"/>
    <property type="evidence" value="ECO:0007669"/>
    <property type="project" value="UniProtKB-KW"/>
</dbReference>
<evidence type="ECO:0000313" key="2">
    <source>
        <dbReference type="Proteomes" id="UP001057375"/>
    </source>
</evidence>
<feature type="non-terminal residue" evidence="1">
    <location>
        <position position="329"/>
    </location>
</feature>
<dbReference type="Proteomes" id="UP001057375">
    <property type="component" value="Unassembled WGS sequence"/>
</dbReference>
<dbReference type="InterPro" id="IPR015813">
    <property type="entry name" value="Pyrv/PenolPyrv_kinase-like_dom"/>
</dbReference>
<dbReference type="InterPro" id="IPR036390">
    <property type="entry name" value="WH_DNA-bd_sf"/>
</dbReference>
<dbReference type="Pfam" id="PF13714">
    <property type="entry name" value="PEP_mutase"/>
    <property type="match status" value="1"/>
</dbReference>
<dbReference type="PANTHER" id="PTHR42905:SF5">
    <property type="entry name" value="CARBOXYVINYL-CARBOXYPHOSPHONATE PHOSPHORYLMUTASE, CHLOROPLASTIC"/>
    <property type="match status" value="1"/>
</dbReference>
<dbReference type="EMBL" id="BQXS01003286">
    <property type="protein sequence ID" value="GKT33932.1"/>
    <property type="molecule type" value="Genomic_DNA"/>
</dbReference>
<dbReference type="InterPro" id="IPR036388">
    <property type="entry name" value="WH-like_DNA-bd_sf"/>
</dbReference>
<gene>
    <name evidence="1" type="ORF">ADUPG1_002704</name>
</gene>
<keyword evidence="2" id="KW-1185">Reference proteome</keyword>
<dbReference type="PANTHER" id="PTHR42905">
    <property type="entry name" value="PHOSPHOENOLPYRUVATE CARBOXYLASE"/>
    <property type="match status" value="1"/>
</dbReference>
<protein>
    <submittedName>
        <fullName evidence="1">Isocitrate lyase/PEP mutase family protein</fullName>
    </submittedName>
</protein>